<evidence type="ECO:0000313" key="3">
    <source>
        <dbReference type="WBParaSite" id="maker-PairedContig_1488-snap-gene-0.16-mRNA-1"/>
    </source>
</evidence>
<keyword evidence="1" id="KW-1133">Transmembrane helix</keyword>
<proteinExistence type="predicted"/>
<feature type="transmembrane region" description="Helical" evidence="1">
    <location>
        <begin position="6"/>
        <end position="27"/>
    </location>
</feature>
<dbReference type="Pfam" id="PF04155">
    <property type="entry name" value="Ground-like"/>
    <property type="match status" value="1"/>
</dbReference>
<feature type="domain" description="Ground-like" evidence="2">
    <location>
        <begin position="108"/>
        <end position="175"/>
    </location>
</feature>
<sequence length="177" mass="19803">MQRSIAANFATIMKSFVVLYTVFLMLIKQTTTWQSFPASCSCDPSVICPPPVICPPRICPPCPPSFPPISSPSYKPVNVCCQMCVCSVRRKRDSSSDNNTIYEMNPICNNDQLMIIMKKKIRTNATESTFAIKKATDSMLGAEFNVFCAMNDLTHVAHAENFCQYKKGNVICFAYKI</sequence>
<dbReference type="STRING" id="6293.A0A1I8ECX9"/>
<protein>
    <submittedName>
        <fullName evidence="3">Ground-like domain-containing protein</fullName>
    </submittedName>
</protein>
<accession>A0A1I8ECX9</accession>
<dbReference type="AlphaFoldDB" id="A0A1I8ECX9"/>
<keyword evidence="1" id="KW-0812">Transmembrane</keyword>
<keyword evidence="1" id="KW-0472">Membrane</keyword>
<evidence type="ECO:0000256" key="1">
    <source>
        <dbReference type="SAM" id="Phobius"/>
    </source>
</evidence>
<evidence type="ECO:0000259" key="2">
    <source>
        <dbReference type="Pfam" id="PF04155"/>
    </source>
</evidence>
<reference evidence="3" key="1">
    <citation type="submission" date="2016-11" db="UniProtKB">
        <authorList>
            <consortium name="WormBaseParasite"/>
        </authorList>
    </citation>
    <scope>IDENTIFICATION</scope>
    <source>
        <strain evidence="3">pt0022</strain>
    </source>
</reference>
<dbReference type="InterPro" id="IPR007284">
    <property type="entry name" value="Ground-like_dom"/>
</dbReference>
<name>A0A1I8ECX9_WUCBA</name>
<dbReference type="WBParaSite" id="maker-PairedContig_1488-snap-gene-0.16-mRNA-1">
    <property type="protein sequence ID" value="maker-PairedContig_1488-snap-gene-0.16-mRNA-1"/>
    <property type="gene ID" value="maker-PairedContig_1488-snap-gene-0.16"/>
</dbReference>
<organism evidence="3">
    <name type="scientific">Wuchereria bancrofti</name>
    <dbReference type="NCBI Taxonomy" id="6293"/>
    <lineage>
        <taxon>Eukaryota</taxon>
        <taxon>Metazoa</taxon>
        <taxon>Ecdysozoa</taxon>
        <taxon>Nematoda</taxon>
        <taxon>Chromadorea</taxon>
        <taxon>Rhabditida</taxon>
        <taxon>Spirurina</taxon>
        <taxon>Spiruromorpha</taxon>
        <taxon>Filarioidea</taxon>
        <taxon>Onchocercidae</taxon>
        <taxon>Wuchereria</taxon>
    </lineage>
</organism>